<accession>A0AAW1NI86</accession>
<dbReference type="EMBL" id="JASPKY010000003">
    <property type="protein sequence ID" value="KAK9758523.1"/>
    <property type="molecule type" value="Genomic_DNA"/>
</dbReference>
<reference evidence="2 3" key="1">
    <citation type="journal article" date="2024" name="BMC Genomics">
        <title>De novo assembly and annotation of Popillia japonica's genome with initial clues to its potential as an invasive pest.</title>
        <authorList>
            <person name="Cucini C."/>
            <person name="Boschi S."/>
            <person name="Funari R."/>
            <person name="Cardaioli E."/>
            <person name="Iannotti N."/>
            <person name="Marturano G."/>
            <person name="Paoli F."/>
            <person name="Bruttini M."/>
            <person name="Carapelli A."/>
            <person name="Frati F."/>
            <person name="Nardi F."/>
        </authorList>
    </citation>
    <scope>NUCLEOTIDE SEQUENCE [LARGE SCALE GENOMIC DNA]</scope>
    <source>
        <strain evidence="2">DMR45628</strain>
    </source>
</reference>
<keyword evidence="1" id="KW-0732">Signal</keyword>
<gene>
    <name evidence="2" type="ORF">QE152_g427</name>
</gene>
<name>A0AAW1NI86_POPJA</name>
<evidence type="ECO:0000256" key="1">
    <source>
        <dbReference type="SAM" id="SignalP"/>
    </source>
</evidence>
<keyword evidence="3" id="KW-1185">Reference proteome</keyword>
<comment type="caution">
    <text evidence="2">The sequence shown here is derived from an EMBL/GenBank/DDBJ whole genome shotgun (WGS) entry which is preliminary data.</text>
</comment>
<protein>
    <submittedName>
        <fullName evidence="2">Uncharacterized protein</fullName>
    </submittedName>
</protein>
<dbReference type="Proteomes" id="UP001458880">
    <property type="component" value="Unassembled WGS sequence"/>
</dbReference>
<evidence type="ECO:0000313" key="3">
    <source>
        <dbReference type="Proteomes" id="UP001458880"/>
    </source>
</evidence>
<dbReference type="AlphaFoldDB" id="A0AAW1NI86"/>
<evidence type="ECO:0000313" key="2">
    <source>
        <dbReference type="EMBL" id="KAK9758523.1"/>
    </source>
</evidence>
<sequence length="758" mass="85701">MGVKLNIEVIFVLLYLSSHFRHSDSQAATSVPKNLLHCYERNFAARMVYPPLNVQTLIELVRKLEFNQRSLVSTRILSTSLLHSLRLDGIEKSPSGVQTEYVVPYGVTGWQYYKFKLLINHFSFGDNLQFHNETLTRQEICILHFMISNGLDKWQRGDERTSCQVRSMSLRDQPEVVIQNSRQISDCPIEKGVVKTRWGTVSPGHVIAGIATAFQETNVNFFELVEELENDYNITSSFIPRAVTSSLNNVVISTIVGDLAEVILNQAYTTPTFGDVGRWNDTIFPRAHYLDREQWDMTTAELLGGIDGLILAGKIKDWTKIVSTTRLSQILDMYYSERGVGYDRTYRACEREQKISNLFDGIDFVTQSSATAKLLQEIGTFNRFLKEEGIDDYANTVVGNYKVQAESIVSHYDACYQGGDNITNLEIITILDGTWQVYEAMSIISYLTELADVSYYGSKMGIINGQNGEWLVNVTSDVIEIFASLNNATSWPTRLQLSDSLQTVISHYQNKTQPDCYSKTLRPTGHVVLVLANTALITDDDGERTQRALQTLKYSHPDVQIIYVASENNAAHYTAFSNNVYANDLVIQTSNDIPTFVNQISEKLNTVAANVMNVYCNKSYVEIEDYITPYVDTLYEVHAEFLRRTDINIKFKGNDYGDFSICAYDINAIQNKFCKNITGLGEVSFKVRDQCSVEEDCTVRLVVSTYNSKFKCAEMDCRYPDQARLDINTTWTTRSMASLVSAIPDAVTVSLALLIVYL</sequence>
<feature type="signal peptide" evidence="1">
    <location>
        <begin position="1"/>
        <end position="25"/>
    </location>
</feature>
<proteinExistence type="predicted"/>
<organism evidence="2 3">
    <name type="scientific">Popillia japonica</name>
    <name type="common">Japanese beetle</name>
    <dbReference type="NCBI Taxonomy" id="7064"/>
    <lineage>
        <taxon>Eukaryota</taxon>
        <taxon>Metazoa</taxon>
        <taxon>Ecdysozoa</taxon>
        <taxon>Arthropoda</taxon>
        <taxon>Hexapoda</taxon>
        <taxon>Insecta</taxon>
        <taxon>Pterygota</taxon>
        <taxon>Neoptera</taxon>
        <taxon>Endopterygota</taxon>
        <taxon>Coleoptera</taxon>
        <taxon>Polyphaga</taxon>
        <taxon>Scarabaeiformia</taxon>
        <taxon>Scarabaeidae</taxon>
        <taxon>Rutelinae</taxon>
        <taxon>Popillia</taxon>
    </lineage>
</organism>
<feature type="chain" id="PRO_5043351501" evidence="1">
    <location>
        <begin position="26"/>
        <end position="758"/>
    </location>
</feature>